<gene>
    <name evidence="2" type="ORF">LP43_2110</name>
</gene>
<name>A0A0A0BF25_9GAMM</name>
<accession>A0A0A0BF25</accession>
<dbReference type="EMBL" id="JRQD01000005">
    <property type="protein sequence ID" value="KGM06237.1"/>
    <property type="molecule type" value="Genomic_DNA"/>
</dbReference>
<keyword evidence="1" id="KW-0472">Membrane</keyword>
<protein>
    <submittedName>
        <fullName evidence="2">Uncharacterized protein</fullName>
    </submittedName>
</protein>
<evidence type="ECO:0000256" key="1">
    <source>
        <dbReference type="SAM" id="Phobius"/>
    </source>
</evidence>
<evidence type="ECO:0000313" key="3">
    <source>
        <dbReference type="Proteomes" id="UP000029999"/>
    </source>
</evidence>
<proteinExistence type="predicted"/>
<dbReference type="STRING" id="392484.LP43_2110"/>
<feature type="transmembrane region" description="Helical" evidence="1">
    <location>
        <begin position="142"/>
        <end position="161"/>
    </location>
</feature>
<dbReference type="Proteomes" id="UP000029999">
    <property type="component" value="Unassembled WGS sequence"/>
</dbReference>
<dbReference type="RefSeq" id="WP_036314966.1">
    <property type="nucleotide sequence ID" value="NZ_JRQD01000005.1"/>
</dbReference>
<dbReference type="AlphaFoldDB" id="A0A0A0BF25"/>
<organism evidence="2 3">
    <name type="scientific">Methylophaga thiooxydans</name>
    <dbReference type="NCBI Taxonomy" id="392484"/>
    <lineage>
        <taxon>Bacteria</taxon>
        <taxon>Pseudomonadati</taxon>
        <taxon>Pseudomonadota</taxon>
        <taxon>Gammaproteobacteria</taxon>
        <taxon>Thiotrichales</taxon>
        <taxon>Piscirickettsiaceae</taxon>
        <taxon>Methylophaga</taxon>
    </lineage>
</organism>
<keyword evidence="1" id="KW-0812">Transmembrane</keyword>
<keyword evidence="1" id="KW-1133">Transmembrane helix</keyword>
<comment type="caution">
    <text evidence="2">The sequence shown here is derived from an EMBL/GenBank/DDBJ whole genome shotgun (WGS) entry which is preliminary data.</text>
</comment>
<evidence type="ECO:0000313" key="2">
    <source>
        <dbReference type="EMBL" id="KGM06237.1"/>
    </source>
</evidence>
<reference evidence="2 3" key="1">
    <citation type="submission" date="2014-09" db="EMBL/GenBank/DDBJ databases">
        <authorList>
            <person name="Grob C."/>
            <person name="Taubert M."/>
            <person name="Howat A.M."/>
            <person name="Burns O.J."/>
            <person name="Dixon J.L."/>
            <person name="Chen Y."/>
            <person name="Murrell J.C."/>
        </authorList>
    </citation>
    <scope>NUCLEOTIDE SEQUENCE [LARGE SCALE GENOMIC DNA]</scope>
    <source>
        <strain evidence="2">L4</strain>
    </source>
</reference>
<sequence>MTTKLKLYLALLAGCLLIALIPMQANVGDQLTSMLKLTLTVYALARGLNAVISVAQGTEMSIEPMGVGVTLTPGEILDPLNDLIEQVSTVLLLASASLGVQNILLSLGDHVAIRIGLAFLIVVTIVVCALRGITVSTKHSLIKIVVILTLLRLVVPVVAVVSHQMQDWLTVERQQALHTLQSTRDDVDTLNARSNEPDRSWFDGLKNRLDIQAKLNDVKQQAEQGVEAVIYLLAEFVLIMVLVPLLFIYLMLKLPARIRL</sequence>
<feature type="transmembrane region" description="Helical" evidence="1">
    <location>
        <begin position="111"/>
        <end position="130"/>
    </location>
</feature>
<feature type="transmembrane region" description="Helical" evidence="1">
    <location>
        <begin position="228"/>
        <end position="252"/>
    </location>
</feature>